<dbReference type="GO" id="GO:0006606">
    <property type="term" value="P:protein import into nucleus"/>
    <property type="evidence" value="ECO:0007669"/>
    <property type="project" value="TreeGrafter"/>
</dbReference>
<evidence type="ECO:0000313" key="8">
    <source>
        <dbReference type="Proteomes" id="UP000274756"/>
    </source>
</evidence>
<evidence type="ECO:0000256" key="5">
    <source>
        <dbReference type="RuleBase" id="RU364035"/>
    </source>
</evidence>
<dbReference type="STRING" id="318479.A0A0N4U7C5"/>
<reference evidence="9" key="1">
    <citation type="submission" date="2016-04" db="UniProtKB">
        <authorList>
            <consortium name="WormBaseParasite"/>
        </authorList>
    </citation>
    <scope>IDENTIFICATION</scope>
</reference>
<dbReference type="PANTHER" id="PTHR11225">
    <property type="entry name" value="NUCLEAR PORE COMPLEX PROTEIN NUP93 NUCLEOPORIN NUP93 DEAD EYE PROTEIN"/>
    <property type="match status" value="1"/>
</dbReference>
<evidence type="ECO:0000256" key="4">
    <source>
        <dbReference type="ARBA" id="ARBA00023242"/>
    </source>
</evidence>
<proteinExistence type="inferred from homology"/>
<dbReference type="WBParaSite" id="DME_0000288301-mRNA-1">
    <property type="protein sequence ID" value="DME_0000288301-mRNA-1"/>
    <property type="gene ID" value="DME_0000288301"/>
</dbReference>
<comment type="subcellular location">
    <subcellularLocation>
        <location evidence="1 5">Nucleus</location>
        <location evidence="1 5">Nuclear pore complex</location>
    </subcellularLocation>
</comment>
<reference evidence="6 8" key="2">
    <citation type="submission" date="2018-11" db="EMBL/GenBank/DDBJ databases">
        <authorList>
            <consortium name="Pathogen Informatics"/>
        </authorList>
    </citation>
    <scope>NUCLEOTIDE SEQUENCE [LARGE SCALE GENOMIC DNA]</scope>
</reference>
<dbReference type="EMBL" id="UYYG01000001">
    <property type="protein sequence ID" value="VDN50139.1"/>
    <property type="molecule type" value="Genomic_DNA"/>
</dbReference>
<dbReference type="Proteomes" id="UP000038040">
    <property type="component" value="Unplaced"/>
</dbReference>
<evidence type="ECO:0000313" key="9">
    <source>
        <dbReference type="WBParaSite" id="DME_0000288301-mRNA-1"/>
    </source>
</evidence>
<evidence type="ECO:0000313" key="6">
    <source>
        <dbReference type="EMBL" id="VDN50139.1"/>
    </source>
</evidence>
<dbReference type="InterPro" id="IPR007231">
    <property type="entry name" value="Nucleoporin_int_Nup93/Nic96"/>
</dbReference>
<organism evidence="7 9">
    <name type="scientific">Dracunculus medinensis</name>
    <name type="common">Guinea worm</name>
    <dbReference type="NCBI Taxonomy" id="318479"/>
    <lineage>
        <taxon>Eukaryota</taxon>
        <taxon>Metazoa</taxon>
        <taxon>Ecdysozoa</taxon>
        <taxon>Nematoda</taxon>
        <taxon>Chromadorea</taxon>
        <taxon>Rhabditida</taxon>
        <taxon>Spirurina</taxon>
        <taxon>Dracunculoidea</taxon>
        <taxon>Dracunculidae</taxon>
        <taxon>Dracunculus</taxon>
    </lineage>
</organism>
<evidence type="ECO:0000256" key="3">
    <source>
        <dbReference type="ARBA" id="ARBA00023132"/>
    </source>
</evidence>
<comment type="similarity">
    <text evidence="2 5">Belongs to the nucleoporin interacting component (NIC) family.</text>
</comment>
<dbReference type="AlphaFoldDB" id="A0A0N4U7C5"/>
<gene>
    <name evidence="6" type="ORF">DME_LOCUS112</name>
</gene>
<dbReference type="Proteomes" id="UP000274756">
    <property type="component" value="Unassembled WGS sequence"/>
</dbReference>
<dbReference type="Pfam" id="PF04097">
    <property type="entry name" value="Nic96"/>
    <property type="match status" value="1"/>
</dbReference>
<protein>
    <recommendedName>
        <fullName evidence="5">Nuclear pore protein</fullName>
    </recommendedName>
</protein>
<keyword evidence="5" id="KW-0811">Translocation</keyword>
<keyword evidence="5" id="KW-0813">Transport</keyword>
<dbReference type="OrthoDB" id="1918363at2759"/>
<name>A0A0N4U7C5_DRAME</name>
<dbReference type="PANTHER" id="PTHR11225:SF4">
    <property type="entry name" value="NUCLEAR PORE COMPLEX PROTEIN NUP93"/>
    <property type="match status" value="1"/>
</dbReference>
<evidence type="ECO:0000256" key="2">
    <source>
        <dbReference type="ARBA" id="ARBA00010186"/>
    </source>
</evidence>
<dbReference type="GO" id="GO:0005643">
    <property type="term" value="C:nuclear pore"/>
    <property type="evidence" value="ECO:0007669"/>
    <property type="project" value="UniProtKB-SubCell"/>
</dbReference>
<keyword evidence="5" id="KW-0653">Protein transport</keyword>
<keyword evidence="5" id="KW-0509">mRNA transport</keyword>
<evidence type="ECO:0000313" key="7">
    <source>
        <dbReference type="Proteomes" id="UP000038040"/>
    </source>
</evidence>
<keyword evidence="8" id="KW-1185">Reference proteome</keyword>
<dbReference type="GO" id="GO:0017056">
    <property type="term" value="F:structural constituent of nuclear pore"/>
    <property type="evidence" value="ECO:0007669"/>
    <property type="project" value="InterPro"/>
</dbReference>
<accession>A0A0N4U7C5</accession>
<keyword evidence="5" id="KW-0472">Membrane</keyword>
<dbReference type="GO" id="GO:0016973">
    <property type="term" value="P:poly(A)+ mRNA export from nucleus"/>
    <property type="evidence" value="ECO:0007669"/>
    <property type="project" value="TreeGrafter"/>
</dbReference>
<keyword evidence="4 5" id="KW-0539">Nucleus</keyword>
<evidence type="ECO:0000256" key="1">
    <source>
        <dbReference type="ARBA" id="ARBA00004567"/>
    </source>
</evidence>
<keyword evidence="3 5" id="KW-0906">Nuclear pore complex</keyword>
<sequence length="818" mass="92228">MDNDLGDILYRADALCTSTLKGQPLYHLARSGSQIDSLLYNAFRSTESLFHSRSGLDPEAEFNANMLLGERALPEAPEKSAILSQQLQQQEEEPEFISSTGSTELLEDLMQASAEKIRLLAERSFLNQQIVDTTQIKRKALNLTKSSVEPSPSKKRIEDERIIAVTSNAAETAFAKSVIEFYFPLSDYIYDKNEDKLAKAFAGAAARTRDNSVILIWDQVLVLFVSQFSVKGETAKNVRSNTSWMIHVVESSVGYLQKQLVTLSLAFGFINHMELIVERNLAIARRGGNPGILPLINAFLNVKHFKTTETTCQDGVYGTDSHPVWEVVYLCLRCGGFDSVRKIADSHLKNLPSCAALATSLSSLEKGYKLSSEEKTRIKAEWRSESRSCTDIHKKAVYCAFTGDESSEVSDNLENWLWQKLTPCSFDCSFSTAVFKELERLIGNDYGTLDGCYMKMKIIGEDYFTSDGGSPLIFFQALWLTGQIERAISLLYKIDMMSHAVHIAILAYLKGLLIVSDDLSLPIRIYLQLYIEISPDNPMECSLNFCRLILLYIKPFELVNIPQSLDYLFLLRKMDSPIEGNLFLSCVSRAVYLTDEISLILGSVDDRGLRSTGLIDKYAADVIVDDVLAKVAHDSEISGNLANAVRLYHSAKRYDDAIRIACDYLAKEMSNSEKRTQARNLAMWLASIYKRSSDLSSHLISTLYLLIDISTFFLNYQEKKFSKCIDILSKLKCIPLVPDDVQSYVSVFYMLSDQVRIVLPDLCLTTMQITLHQFEHNKEMAEILQSRSKAIIHYIAMVPYRFPTLITSKILQISTQFN</sequence>